<keyword evidence="2" id="KW-1185">Reference proteome</keyword>
<evidence type="ECO:0000256" key="1">
    <source>
        <dbReference type="SAM" id="MobiDB-lite"/>
    </source>
</evidence>
<gene>
    <name evidence="3" type="primary">LOC104599682</name>
</gene>
<dbReference type="InParanoid" id="A0A1U8AFE5"/>
<dbReference type="OMA" id="DWNSQKL"/>
<name>A0A1U8AFE5_NELNU</name>
<dbReference type="AlphaFoldDB" id="A0A1U8AFE5"/>
<dbReference type="InterPro" id="IPR044688">
    <property type="entry name" value="SCI-1-like"/>
</dbReference>
<dbReference type="KEGG" id="nnu:104599682"/>
<evidence type="ECO:0000313" key="3">
    <source>
        <dbReference type="RefSeq" id="XP_010260612.1"/>
    </source>
</evidence>
<dbReference type="eggNOG" id="ENOG502S2GY">
    <property type="taxonomic scope" value="Eukaryota"/>
</dbReference>
<accession>A0A1U8AFE5</accession>
<sequence length="153" mass="18273">MGSDKKSKKRPSTESDDEGKRKKHRTRDDKEKKSSKNNKKEKLKSKKSHKHSKHHRAEGKKLEEKRDHKHHKHDHHSIQELSSDDYFSKNNEFATWLKEERGLFFSDLSSESARELFTQFIKDWNNQKLDSRYYEGISSGPRTAHNWKLVDKK</sequence>
<feature type="compositionally biased region" description="Basic residues" evidence="1">
    <location>
        <begin position="41"/>
        <end position="58"/>
    </location>
</feature>
<dbReference type="GeneID" id="104599682"/>
<protein>
    <submittedName>
        <fullName evidence="3">Protein PXR1</fullName>
    </submittedName>
</protein>
<reference evidence="3" key="1">
    <citation type="submission" date="2025-08" db="UniProtKB">
        <authorList>
            <consortium name="RefSeq"/>
        </authorList>
    </citation>
    <scope>IDENTIFICATION</scope>
</reference>
<dbReference type="PANTHER" id="PTHR34117:SF1">
    <property type="entry name" value="STYLE CELL-CYCLE INHIBITOR 1"/>
    <property type="match status" value="1"/>
</dbReference>
<dbReference type="PANTHER" id="PTHR34117">
    <property type="entry name" value="STYLE CELL-CYCLE INHIBITOR 1"/>
    <property type="match status" value="1"/>
</dbReference>
<feature type="region of interest" description="Disordered" evidence="1">
    <location>
        <begin position="1"/>
        <end position="83"/>
    </location>
</feature>
<proteinExistence type="predicted"/>
<dbReference type="RefSeq" id="XP_010260612.1">
    <property type="nucleotide sequence ID" value="XM_010262310.2"/>
</dbReference>
<feature type="compositionally biased region" description="Basic and acidic residues" evidence="1">
    <location>
        <begin position="26"/>
        <end position="40"/>
    </location>
</feature>
<feature type="compositionally biased region" description="Basic residues" evidence="1">
    <location>
        <begin position="1"/>
        <end position="10"/>
    </location>
</feature>
<organism evidence="2 3">
    <name type="scientific">Nelumbo nucifera</name>
    <name type="common">Sacred lotus</name>
    <dbReference type="NCBI Taxonomy" id="4432"/>
    <lineage>
        <taxon>Eukaryota</taxon>
        <taxon>Viridiplantae</taxon>
        <taxon>Streptophyta</taxon>
        <taxon>Embryophyta</taxon>
        <taxon>Tracheophyta</taxon>
        <taxon>Spermatophyta</taxon>
        <taxon>Magnoliopsida</taxon>
        <taxon>Proteales</taxon>
        <taxon>Nelumbonaceae</taxon>
        <taxon>Nelumbo</taxon>
    </lineage>
</organism>
<dbReference type="Proteomes" id="UP000189703">
    <property type="component" value="Unplaced"/>
</dbReference>
<evidence type="ECO:0000313" key="2">
    <source>
        <dbReference type="Proteomes" id="UP000189703"/>
    </source>
</evidence>
<dbReference type="OrthoDB" id="2139939at2759"/>